<feature type="compositionally biased region" description="Polar residues" evidence="1">
    <location>
        <begin position="361"/>
        <end position="371"/>
    </location>
</feature>
<dbReference type="Gene3D" id="2.60.40.4370">
    <property type="match status" value="1"/>
</dbReference>
<feature type="compositionally biased region" description="Low complexity" evidence="1">
    <location>
        <begin position="455"/>
        <end position="467"/>
    </location>
</feature>
<feature type="compositionally biased region" description="Polar residues" evidence="1">
    <location>
        <begin position="468"/>
        <end position="498"/>
    </location>
</feature>
<feature type="compositionally biased region" description="Polar residues" evidence="1">
    <location>
        <begin position="411"/>
        <end position="424"/>
    </location>
</feature>
<dbReference type="AlphaFoldDB" id="A0AAI9EBQ5"/>
<accession>A0AAI9EBQ5</accession>
<protein>
    <recommendedName>
        <fullName evidence="2">Transcription factor TFIIIC triple barrel domain-containing protein</fullName>
    </recommendedName>
</protein>
<feature type="compositionally biased region" description="Basic and acidic residues" evidence="1">
    <location>
        <begin position="277"/>
        <end position="288"/>
    </location>
</feature>
<feature type="region of interest" description="Disordered" evidence="1">
    <location>
        <begin position="67"/>
        <end position="98"/>
    </location>
</feature>
<feature type="compositionally biased region" description="Acidic residues" evidence="1">
    <location>
        <begin position="81"/>
        <end position="94"/>
    </location>
</feature>
<comment type="caution">
    <text evidence="3">The sequence shown here is derived from an EMBL/GenBank/DDBJ whole genome shotgun (WGS) entry which is preliminary data.</text>
</comment>
<feature type="compositionally biased region" description="Polar residues" evidence="1">
    <location>
        <begin position="440"/>
        <end position="451"/>
    </location>
</feature>
<dbReference type="InterPro" id="IPR019481">
    <property type="entry name" value="TFIIIC_triple_barrel"/>
</dbReference>
<feature type="region of interest" description="Disordered" evidence="1">
    <location>
        <begin position="1"/>
        <end position="27"/>
    </location>
</feature>
<feature type="region of interest" description="Disordered" evidence="1">
    <location>
        <begin position="361"/>
        <end position="498"/>
    </location>
</feature>
<evidence type="ECO:0000313" key="4">
    <source>
        <dbReference type="Proteomes" id="UP001296104"/>
    </source>
</evidence>
<evidence type="ECO:0000256" key="1">
    <source>
        <dbReference type="SAM" id="MobiDB-lite"/>
    </source>
</evidence>
<dbReference type="Proteomes" id="UP001296104">
    <property type="component" value="Unassembled WGS sequence"/>
</dbReference>
<evidence type="ECO:0000313" key="3">
    <source>
        <dbReference type="EMBL" id="CAK4032181.1"/>
    </source>
</evidence>
<organism evidence="3 4">
    <name type="scientific">Lecanosticta acicola</name>
    <dbReference type="NCBI Taxonomy" id="111012"/>
    <lineage>
        <taxon>Eukaryota</taxon>
        <taxon>Fungi</taxon>
        <taxon>Dikarya</taxon>
        <taxon>Ascomycota</taxon>
        <taxon>Pezizomycotina</taxon>
        <taxon>Dothideomycetes</taxon>
        <taxon>Dothideomycetidae</taxon>
        <taxon>Mycosphaerellales</taxon>
        <taxon>Mycosphaerellaceae</taxon>
        <taxon>Lecanosticta</taxon>
    </lineage>
</organism>
<feature type="compositionally biased region" description="Polar residues" evidence="1">
    <location>
        <begin position="8"/>
        <end position="17"/>
    </location>
</feature>
<feature type="region of interest" description="Disordered" evidence="1">
    <location>
        <begin position="177"/>
        <end position="222"/>
    </location>
</feature>
<proteinExistence type="predicted"/>
<sequence>MGQPIQHAGQTHSQNPVTDVPGQHEEWEWEYEYDQNATEDYYLTLDLTTHVPDAFVQRGERVTARKKFNAHASVTRRNDANSEEEETASGEDDPSTSAGKLQLVDLHTENPLVKLDDNIYSCQWATDLGTQFHIAKAGDIPNPRRLGTVLDVIATTRTRLLGKPADLRPRHARLDAIANTTGGDPQRANDADGDYDPEKGQRDLSSASGWQVEPGKPLKIPRDLYTTENGRAQASFLERLSEIKLKKGEKDQVPPHTIKIHEMPANADEIRRAALEADAEKEREKTAEKAAASQQRQVKKRRKLTHSEKGVEELQSAKLAGRHSRETVAARLGFQEAHSLSTPSASPSSFLASPSILTGQYKASTDSSGRTTLRDVAITENQATSSRDMGTEHATPQQGASDDRGGRSEAAAQNTPEVALQTETAPPDAGFAQAGPSDASLRTSTAPTTGSAVEHSASTHTSAYASSPEAQATQNLSQPGVSADTTAARVSSTQDPLT</sequence>
<keyword evidence="4" id="KW-1185">Reference proteome</keyword>
<dbReference type="Pfam" id="PF10419">
    <property type="entry name" value="TFIIIC_sub6"/>
    <property type="match status" value="1"/>
</dbReference>
<evidence type="ECO:0000259" key="2">
    <source>
        <dbReference type="Pfam" id="PF10419"/>
    </source>
</evidence>
<feature type="compositionally biased region" description="Polar residues" evidence="1">
    <location>
        <begin position="379"/>
        <end position="400"/>
    </location>
</feature>
<reference evidence="3" key="1">
    <citation type="submission" date="2023-11" db="EMBL/GenBank/DDBJ databases">
        <authorList>
            <person name="Alioto T."/>
            <person name="Alioto T."/>
            <person name="Gomez Garrido J."/>
        </authorList>
    </citation>
    <scope>NUCLEOTIDE SEQUENCE</scope>
</reference>
<gene>
    <name evidence="3" type="ORF">LECACI_7A007339</name>
</gene>
<feature type="domain" description="Transcription factor TFIIIC triple barrel" evidence="2">
    <location>
        <begin position="37"/>
        <end position="167"/>
    </location>
</feature>
<name>A0AAI9EBQ5_9PEZI</name>
<feature type="region of interest" description="Disordered" evidence="1">
    <location>
        <begin position="277"/>
        <end position="324"/>
    </location>
</feature>
<dbReference type="EMBL" id="CAVMBE010000059">
    <property type="protein sequence ID" value="CAK4032181.1"/>
    <property type="molecule type" value="Genomic_DNA"/>
</dbReference>